<sequence length="90" mass="10650">MRILMLSPADLKRWREVIYAEKQRAMSTDSSSEEEDAVNEREGVECQMLKRIIDELKQALVKKLEKVPQELKWIWKEQVMIVNVVLSSFK</sequence>
<accession>A0A2G9U3S5</accession>
<dbReference type="AlphaFoldDB" id="A0A2G9U3S5"/>
<name>A0A2G9U3S5_TELCI</name>
<proteinExistence type="predicted"/>
<reference evidence="1 2" key="1">
    <citation type="submission" date="2015-09" db="EMBL/GenBank/DDBJ databases">
        <title>Draft genome of the parasitic nematode Teladorsagia circumcincta isolate WARC Sus (inbred).</title>
        <authorList>
            <person name="Mitreva M."/>
        </authorList>
    </citation>
    <scope>NUCLEOTIDE SEQUENCE [LARGE SCALE GENOMIC DNA]</scope>
    <source>
        <strain evidence="1 2">S</strain>
    </source>
</reference>
<dbReference type="EMBL" id="KZ349478">
    <property type="protein sequence ID" value="PIO64897.1"/>
    <property type="molecule type" value="Genomic_DNA"/>
</dbReference>
<evidence type="ECO:0000313" key="2">
    <source>
        <dbReference type="Proteomes" id="UP000230423"/>
    </source>
</evidence>
<protein>
    <submittedName>
        <fullName evidence="1">Uncharacterized protein</fullName>
    </submittedName>
</protein>
<keyword evidence="2" id="KW-1185">Reference proteome</keyword>
<evidence type="ECO:0000313" key="1">
    <source>
        <dbReference type="EMBL" id="PIO64897.1"/>
    </source>
</evidence>
<dbReference type="OrthoDB" id="10537304at2759"/>
<gene>
    <name evidence="1" type="ORF">TELCIR_13457</name>
</gene>
<organism evidence="1 2">
    <name type="scientific">Teladorsagia circumcincta</name>
    <name type="common">Brown stomach worm</name>
    <name type="synonym">Ostertagia circumcincta</name>
    <dbReference type="NCBI Taxonomy" id="45464"/>
    <lineage>
        <taxon>Eukaryota</taxon>
        <taxon>Metazoa</taxon>
        <taxon>Ecdysozoa</taxon>
        <taxon>Nematoda</taxon>
        <taxon>Chromadorea</taxon>
        <taxon>Rhabditida</taxon>
        <taxon>Rhabditina</taxon>
        <taxon>Rhabditomorpha</taxon>
        <taxon>Strongyloidea</taxon>
        <taxon>Trichostrongylidae</taxon>
        <taxon>Teladorsagia</taxon>
    </lineage>
</organism>
<dbReference type="Proteomes" id="UP000230423">
    <property type="component" value="Unassembled WGS sequence"/>
</dbReference>